<keyword evidence="1" id="KW-1133">Transmembrane helix</keyword>
<accession>A0A0M2V427</accession>
<protein>
    <submittedName>
        <fullName evidence="2">Uncharacterized protein</fullName>
    </submittedName>
</protein>
<evidence type="ECO:0000256" key="1">
    <source>
        <dbReference type="SAM" id="Phobius"/>
    </source>
</evidence>
<keyword evidence="1" id="KW-0812">Transmembrane</keyword>
<gene>
    <name evidence="2" type="ORF">WG68_15200</name>
</gene>
<keyword evidence="1" id="KW-0472">Membrane</keyword>
<name>A0A0M2V427_9GAMM</name>
<feature type="transmembrane region" description="Helical" evidence="1">
    <location>
        <begin position="71"/>
        <end position="90"/>
    </location>
</feature>
<sequence length="98" mass="10841">MLIGAEAYSALVSVPFALLGLLAVFFGNNYLSDIKHYKFRELRYEKKIYFGYILGVLAVLLFGVATSTTGFLIAIGYALPSIIFVSYFVLKCGRVKNA</sequence>
<reference evidence="2 3" key="1">
    <citation type="submission" date="2015-03" db="EMBL/GenBank/DDBJ databases">
        <title>Draft genome sequences of two protease-producing strains of Arsukibacterium isolated from two cold and alkaline environments.</title>
        <authorList>
            <person name="Lylloff J.E."/>
            <person name="Skov L.B."/>
            <person name="Jepsen M."/>
            <person name="Hallin P.F."/>
            <person name="Sorensen S.J."/>
            <person name="Stougaard P."/>
            <person name="Glaring M.A."/>
        </authorList>
    </citation>
    <scope>NUCLEOTIDE SEQUENCE [LARGE SCALE GENOMIC DNA]</scope>
    <source>
        <strain evidence="2 3">GCM72</strain>
    </source>
</reference>
<dbReference type="AlphaFoldDB" id="A0A0M2V427"/>
<evidence type="ECO:0000313" key="2">
    <source>
        <dbReference type="EMBL" id="KKO44400.1"/>
    </source>
</evidence>
<comment type="caution">
    <text evidence="2">The sequence shown here is derived from an EMBL/GenBank/DDBJ whole genome shotgun (WGS) entry which is preliminary data.</text>
</comment>
<dbReference type="STRING" id="336831.WG68_15200"/>
<organism evidence="2 3">
    <name type="scientific">Arsukibacterium ikkense</name>
    <dbReference type="NCBI Taxonomy" id="336831"/>
    <lineage>
        <taxon>Bacteria</taxon>
        <taxon>Pseudomonadati</taxon>
        <taxon>Pseudomonadota</taxon>
        <taxon>Gammaproteobacteria</taxon>
        <taxon>Chromatiales</taxon>
        <taxon>Chromatiaceae</taxon>
        <taxon>Arsukibacterium</taxon>
    </lineage>
</organism>
<evidence type="ECO:0000313" key="3">
    <source>
        <dbReference type="Proteomes" id="UP000034228"/>
    </source>
</evidence>
<proteinExistence type="predicted"/>
<feature type="transmembrane region" description="Helical" evidence="1">
    <location>
        <begin position="6"/>
        <end position="27"/>
    </location>
</feature>
<keyword evidence="3" id="KW-1185">Reference proteome</keyword>
<dbReference type="EMBL" id="LAHO01000016">
    <property type="protein sequence ID" value="KKO44400.1"/>
    <property type="molecule type" value="Genomic_DNA"/>
</dbReference>
<dbReference type="Proteomes" id="UP000034228">
    <property type="component" value="Unassembled WGS sequence"/>
</dbReference>
<feature type="transmembrane region" description="Helical" evidence="1">
    <location>
        <begin position="48"/>
        <end position="65"/>
    </location>
</feature>